<dbReference type="EMBL" id="UYRX01000574">
    <property type="protein sequence ID" value="VDK84049.1"/>
    <property type="molecule type" value="Genomic_DNA"/>
</dbReference>
<sequence>MNNIYRCLLSKAPARFWSISERSLASLGVLSSRTLSKRNSLFFPARFILSMSAPKTSPTDVVAQRYDNVIKSKEDEREYRGLELTNGLRVLLISDPKTDKSAASMDVNVGHLMDPWNLPGLAHFCEHMLFLGTDKYPSENEYSKFISSHGGITNAYTATDHTNYHFDIAPEHLHGALDRFVQFFLCPQFTESATEREVKAVDSEFSNSLFNDQWRMLQVERSLSKPSHDYGKFGTGNHTTLMVEALKNGIEPRKALLEFHKKYYSSDIMSFAILGKESLDQLEQMVTSLSFGDIEKKNVSRKTWEEGPYGKEQLGVKVEVELLEPPIIKWYFTRVRGWRNLFLPYASIEVLFQLVPVKDLRYLALTFPIRDYRDDYRSWPAHYVSHLIGHEGPGSLLSELKKRGWVNSLSAGDRLLARGFGNFSISVDLSEEGLLHTDDIVKLVFSEIGLVKKSGPLKWIFDELKQLQEIKFRFKDKENPLNYVTHISSELQRIPFEDVICADYKMDLYKPDLIKEVIDEMRPENMLYAVISQEYAGKKGNTNEKWYGTEYNSVKLGKEILSKFNEALTQIPDFFTLPAKNSYIATKFDLKPRENTKKVPYMVANNDWYRLWFMQDNDFNLPKLNTRIAFKSPMMQSDPLNSYLAAMFVICLQDAISEETYNAHLAGLKSSFDLQSYGITLHVSGYDEKQPTYINDLIQRFITFVPDEERYKVLKETFCRNLRNFRQSQPYMQSHYYTTLLLGNRQWSKEEILSCAENCGVEKLRKFVRESLQALRIEALIYGNSTEKECAKILEEVMSKFKELPDTRHLFSSELDLFREHEIPKGCQYVYKAFQPTHPNASINYVMQTGQQDTRENILLELVVQLAAEPAFNQLRTTEQLGYIVHTGARRSNGVQGIEILIQGQHIPEFMEERIENFLVKFRCDLEKMSDDEFMDNVAALATKRLEKPKTMKAQASRYWAEVDSGFYLFERNDIEVPMLRKLTKADVIEYFDKHFAVKSSERRKLCTMVYANTETEETVSKRERDGLGDTKQSPERINDIRMFKSRLPLYPLPQPAIDINPHASGDGKCNQ</sequence>
<evidence type="ECO:0000256" key="8">
    <source>
        <dbReference type="ARBA" id="ARBA00066874"/>
    </source>
</evidence>
<evidence type="ECO:0000256" key="11">
    <source>
        <dbReference type="ARBA" id="ARBA00080349"/>
    </source>
</evidence>
<keyword evidence="2" id="KW-0645">Protease</keyword>
<dbReference type="OrthoDB" id="7784541at2759"/>
<evidence type="ECO:0000259" key="13">
    <source>
        <dbReference type="Pfam" id="PF00675"/>
    </source>
</evidence>
<dbReference type="Proteomes" id="UP000277928">
    <property type="component" value="Unassembled WGS sequence"/>
</dbReference>
<evidence type="ECO:0000259" key="14">
    <source>
        <dbReference type="Pfam" id="PF05193"/>
    </source>
</evidence>
<proteinExistence type="inferred from homology"/>
<dbReference type="GO" id="GO:0004222">
    <property type="term" value="F:metalloendopeptidase activity"/>
    <property type="evidence" value="ECO:0007669"/>
    <property type="project" value="UniProtKB-EC"/>
</dbReference>
<dbReference type="Gene3D" id="3.30.830.10">
    <property type="entry name" value="Metalloenzyme, LuxS/M16 peptidase-like"/>
    <property type="match status" value="4"/>
</dbReference>
<keyword evidence="3" id="KW-0479">Metal-binding</keyword>
<dbReference type="Pfam" id="PF05193">
    <property type="entry name" value="Peptidase_M16_C"/>
    <property type="match status" value="1"/>
</dbReference>
<dbReference type="GO" id="GO:0043171">
    <property type="term" value="P:peptide catabolic process"/>
    <property type="evidence" value="ECO:0007669"/>
    <property type="project" value="TreeGrafter"/>
</dbReference>
<dbReference type="FunFam" id="3.30.830.10:FF:000004">
    <property type="entry name" value="Putative insulin-degrading enzyme"/>
    <property type="match status" value="1"/>
</dbReference>
<dbReference type="GO" id="GO:0046872">
    <property type="term" value="F:metal ion binding"/>
    <property type="evidence" value="ECO:0007669"/>
    <property type="project" value="UniProtKB-KW"/>
</dbReference>
<keyword evidence="4" id="KW-0378">Hydrolase</keyword>
<dbReference type="FunFam" id="3.30.830.10:FF:000003">
    <property type="entry name" value="Insulin-degrading enzyme"/>
    <property type="match status" value="1"/>
</dbReference>
<dbReference type="OMA" id="WIFDEMK"/>
<dbReference type="InterPro" id="IPR054734">
    <property type="entry name" value="PqqF-like_C_4"/>
</dbReference>
<dbReference type="GO" id="GO:0005739">
    <property type="term" value="C:mitochondrion"/>
    <property type="evidence" value="ECO:0007669"/>
    <property type="project" value="TreeGrafter"/>
</dbReference>
<keyword evidence="6" id="KW-0482">Metalloprotease</keyword>
<dbReference type="InterPro" id="IPR050626">
    <property type="entry name" value="Peptidase_M16"/>
</dbReference>
<comment type="similarity">
    <text evidence="1 12">Belongs to the peptidase M16 family.</text>
</comment>
<dbReference type="PANTHER" id="PTHR43690">
    <property type="entry name" value="NARDILYSIN"/>
    <property type="match status" value="1"/>
</dbReference>
<dbReference type="InterPro" id="IPR011249">
    <property type="entry name" value="Metalloenz_LuxS/M16"/>
</dbReference>
<dbReference type="FunFam" id="3.30.830.10:FF:000005">
    <property type="entry name" value="nardilysin isoform X1"/>
    <property type="match status" value="1"/>
</dbReference>
<evidence type="ECO:0000256" key="9">
    <source>
        <dbReference type="ARBA" id="ARBA00070422"/>
    </source>
</evidence>
<evidence type="ECO:0000256" key="2">
    <source>
        <dbReference type="ARBA" id="ARBA00022670"/>
    </source>
</evidence>
<dbReference type="PROSITE" id="PS00143">
    <property type="entry name" value="INSULINASE"/>
    <property type="match status" value="1"/>
</dbReference>
<dbReference type="GO" id="GO:0051603">
    <property type="term" value="P:proteolysis involved in protein catabolic process"/>
    <property type="evidence" value="ECO:0007669"/>
    <property type="project" value="TreeGrafter"/>
</dbReference>
<reference evidence="17 18" key="1">
    <citation type="submission" date="2018-08" db="EMBL/GenBank/DDBJ databases">
        <authorList>
            <person name="Laetsch R D."/>
            <person name="Stevens L."/>
            <person name="Kumar S."/>
            <person name="Blaxter L. M."/>
        </authorList>
    </citation>
    <scope>NUCLEOTIDE SEQUENCE [LARGE SCALE GENOMIC DNA]</scope>
</reference>
<evidence type="ECO:0000256" key="6">
    <source>
        <dbReference type="ARBA" id="ARBA00023049"/>
    </source>
</evidence>
<name>A0A3P6TL20_LITSI</name>
<evidence type="ECO:0000256" key="12">
    <source>
        <dbReference type="RuleBase" id="RU004447"/>
    </source>
</evidence>
<evidence type="ECO:0000313" key="18">
    <source>
        <dbReference type="Proteomes" id="UP000277928"/>
    </source>
</evidence>
<gene>
    <name evidence="17" type="ORF">NLS_LOCUS6480</name>
</gene>
<dbReference type="InterPro" id="IPR007863">
    <property type="entry name" value="Peptidase_M16_C"/>
</dbReference>
<evidence type="ECO:0000259" key="16">
    <source>
        <dbReference type="Pfam" id="PF22456"/>
    </source>
</evidence>
<dbReference type="InterPro" id="IPR001431">
    <property type="entry name" value="Pept_M16_Zn_BS"/>
</dbReference>
<accession>A0A3P6TL20</accession>
<dbReference type="Pfam" id="PF16187">
    <property type="entry name" value="Peptidase_M16_M"/>
    <property type="match status" value="1"/>
</dbReference>
<dbReference type="PANTHER" id="PTHR43690:SF18">
    <property type="entry name" value="INSULIN-DEGRADING ENZYME-RELATED"/>
    <property type="match status" value="1"/>
</dbReference>
<dbReference type="Pfam" id="PF00675">
    <property type="entry name" value="Peptidase_M16"/>
    <property type="match status" value="1"/>
</dbReference>
<dbReference type="Pfam" id="PF22456">
    <property type="entry name" value="PqqF-like_C_4"/>
    <property type="match status" value="1"/>
</dbReference>
<evidence type="ECO:0000256" key="7">
    <source>
        <dbReference type="ARBA" id="ARBA00052248"/>
    </source>
</evidence>
<evidence type="ECO:0000256" key="5">
    <source>
        <dbReference type="ARBA" id="ARBA00022833"/>
    </source>
</evidence>
<dbReference type="EC" id="3.4.24.56" evidence="8"/>
<evidence type="ECO:0000313" key="17">
    <source>
        <dbReference type="EMBL" id="VDK84049.1"/>
    </source>
</evidence>
<evidence type="ECO:0000256" key="3">
    <source>
        <dbReference type="ARBA" id="ARBA00022723"/>
    </source>
</evidence>
<evidence type="ECO:0000256" key="1">
    <source>
        <dbReference type="ARBA" id="ARBA00007261"/>
    </source>
</evidence>
<feature type="domain" description="Peptidase M16 C-terminal" evidence="14">
    <location>
        <begin position="253"/>
        <end position="466"/>
    </location>
</feature>
<dbReference type="GO" id="GO:0005829">
    <property type="term" value="C:cytosol"/>
    <property type="evidence" value="ECO:0007669"/>
    <property type="project" value="TreeGrafter"/>
</dbReference>
<feature type="domain" description="Coenzyme PQQ synthesis protein F-like C-terminal lobe" evidence="16">
    <location>
        <begin position="862"/>
        <end position="960"/>
    </location>
</feature>
<organism evidence="17 18">
    <name type="scientific">Litomosoides sigmodontis</name>
    <name type="common">Filarial nematode worm</name>
    <dbReference type="NCBI Taxonomy" id="42156"/>
    <lineage>
        <taxon>Eukaryota</taxon>
        <taxon>Metazoa</taxon>
        <taxon>Ecdysozoa</taxon>
        <taxon>Nematoda</taxon>
        <taxon>Chromadorea</taxon>
        <taxon>Rhabditida</taxon>
        <taxon>Spirurina</taxon>
        <taxon>Spiruromorpha</taxon>
        <taxon>Filarioidea</taxon>
        <taxon>Onchocercidae</taxon>
        <taxon>Litomosoides</taxon>
    </lineage>
</organism>
<comment type="catalytic activity">
    <reaction evidence="7">
        <text>Degradation of insulin, glucagon and other polypeptides. No action on proteins.</text>
        <dbReference type="EC" id="3.4.24.56"/>
    </reaction>
</comment>
<feature type="domain" description="Peptidase M16 N-terminal" evidence="13">
    <location>
        <begin position="89"/>
        <end position="226"/>
    </location>
</feature>
<dbReference type="InterPro" id="IPR011765">
    <property type="entry name" value="Pept_M16_N"/>
</dbReference>
<dbReference type="STRING" id="42156.A0A3P6TL20"/>
<evidence type="ECO:0000259" key="15">
    <source>
        <dbReference type="Pfam" id="PF16187"/>
    </source>
</evidence>
<evidence type="ECO:0000256" key="10">
    <source>
        <dbReference type="ARBA" id="ARBA00074992"/>
    </source>
</evidence>
<protein>
    <recommendedName>
        <fullName evidence="9">Insulin-degrading enzyme</fullName>
        <ecNumber evidence="8">3.4.24.56</ecNumber>
    </recommendedName>
    <alternativeName>
        <fullName evidence="11">Insulin protease</fullName>
    </alternativeName>
    <alternativeName>
        <fullName evidence="10">Insulysin</fullName>
    </alternativeName>
</protein>
<keyword evidence="18" id="KW-1185">Reference proteome</keyword>
<keyword evidence="5" id="KW-0862">Zinc</keyword>
<dbReference type="InterPro" id="IPR032632">
    <property type="entry name" value="Peptidase_M16_M"/>
</dbReference>
<evidence type="ECO:0000256" key="4">
    <source>
        <dbReference type="ARBA" id="ARBA00022801"/>
    </source>
</evidence>
<dbReference type="SUPFAM" id="SSF63411">
    <property type="entry name" value="LuxS/MPP-like metallohydrolase"/>
    <property type="match status" value="4"/>
</dbReference>
<feature type="domain" description="Peptidase M16 middle/third" evidence="15">
    <location>
        <begin position="472"/>
        <end position="754"/>
    </location>
</feature>
<dbReference type="AlphaFoldDB" id="A0A3P6TL20"/>